<dbReference type="InterPro" id="IPR020846">
    <property type="entry name" value="MFS_dom"/>
</dbReference>
<feature type="transmembrane region" description="Helical" evidence="7">
    <location>
        <begin position="343"/>
        <end position="362"/>
    </location>
</feature>
<protein>
    <submittedName>
        <fullName evidence="9">EmrB/QacA subfamily drug resistance transporter</fullName>
    </submittedName>
</protein>
<keyword evidence="4 7" id="KW-0812">Transmembrane</keyword>
<dbReference type="InterPro" id="IPR005829">
    <property type="entry name" value="Sugar_transporter_CS"/>
</dbReference>
<dbReference type="PANTHER" id="PTHR42718">
    <property type="entry name" value="MAJOR FACILITATOR SUPERFAMILY MULTIDRUG TRANSPORTER MFSC"/>
    <property type="match status" value="1"/>
</dbReference>
<keyword evidence="10" id="KW-1185">Reference proteome</keyword>
<feature type="transmembrane region" description="Helical" evidence="7">
    <location>
        <begin position="241"/>
        <end position="257"/>
    </location>
</feature>
<evidence type="ECO:0000256" key="4">
    <source>
        <dbReference type="ARBA" id="ARBA00022692"/>
    </source>
</evidence>
<dbReference type="Pfam" id="PF07690">
    <property type="entry name" value="MFS_1"/>
    <property type="match status" value="1"/>
</dbReference>
<evidence type="ECO:0000256" key="7">
    <source>
        <dbReference type="SAM" id="Phobius"/>
    </source>
</evidence>
<dbReference type="GO" id="GO:0005886">
    <property type="term" value="C:plasma membrane"/>
    <property type="evidence" value="ECO:0007669"/>
    <property type="project" value="UniProtKB-SubCell"/>
</dbReference>
<dbReference type="Gene3D" id="1.20.1250.20">
    <property type="entry name" value="MFS general substrate transporter like domains"/>
    <property type="match status" value="1"/>
</dbReference>
<feature type="transmembrane region" description="Helical" evidence="7">
    <location>
        <begin position="278"/>
        <end position="302"/>
    </location>
</feature>
<reference evidence="9 10" key="1">
    <citation type="submission" date="2020-07" db="EMBL/GenBank/DDBJ databases">
        <title>Sequencing the genomes of 1000 actinobacteria strains.</title>
        <authorList>
            <person name="Klenk H.-P."/>
        </authorList>
    </citation>
    <scope>NUCLEOTIDE SEQUENCE [LARGE SCALE GENOMIC DNA]</scope>
    <source>
        <strain evidence="9 10">DSM 43461</strain>
    </source>
</reference>
<dbReference type="SUPFAM" id="SSF103473">
    <property type="entry name" value="MFS general substrate transporter"/>
    <property type="match status" value="1"/>
</dbReference>
<keyword evidence="2" id="KW-0813">Transport</keyword>
<gene>
    <name evidence="9" type="ORF">BJ999_007124</name>
</gene>
<dbReference type="RefSeq" id="WP_179837308.1">
    <property type="nucleotide sequence ID" value="NZ_BMRD01000002.1"/>
</dbReference>
<dbReference type="AlphaFoldDB" id="A0A7Y9GHW2"/>
<dbReference type="InterPro" id="IPR011701">
    <property type="entry name" value="MFS"/>
</dbReference>
<evidence type="ECO:0000256" key="5">
    <source>
        <dbReference type="ARBA" id="ARBA00022989"/>
    </source>
</evidence>
<evidence type="ECO:0000256" key="2">
    <source>
        <dbReference type="ARBA" id="ARBA00022448"/>
    </source>
</evidence>
<evidence type="ECO:0000256" key="6">
    <source>
        <dbReference type="ARBA" id="ARBA00023136"/>
    </source>
</evidence>
<evidence type="ECO:0000256" key="3">
    <source>
        <dbReference type="ARBA" id="ARBA00022475"/>
    </source>
</evidence>
<dbReference type="CDD" id="cd17321">
    <property type="entry name" value="MFS_MMR_MDR_like"/>
    <property type="match status" value="1"/>
</dbReference>
<comment type="subcellular location">
    <subcellularLocation>
        <location evidence="1">Cell membrane</location>
        <topology evidence="1">Multi-pass membrane protein</topology>
    </subcellularLocation>
</comment>
<feature type="transmembrane region" description="Helical" evidence="7">
    <location>
        <begin position="122"/>
        <end position="139"/>
    </location>
</feature>
<evidence type="ECO:0000256" key="1">
    <source>
        <dbReference type="ARBA" id="ARBA00004651"/>
    </source>
</evidence>
<feature type="domain" description="Major facilitator superfamily (MFS) profile" evidence="8">
    <location>
        <begin position="23"/>
        <end position="481"/>
    </location>
</feature>
<dbReference type="Proteomes" id="UP000591272">
    <property type="component" value="Unassembled WGS sequence"/>
</dbReference>
<dbReference type="Gene3D" id="1.20.1720.10">
    <property type="entry name" value="Multidrug resistance protein D"/>
    <property type="match status" value="1"/>
</dbReference>
<dbReference type="EMBL" id="JACCBT010000001">
    <property type="protein sequence ID" value="NYE16828.1"/>
    <property type="molecule type" value="Genomic_DNA"/>
</dbReference>
<feature type="transmembrane region" description="Helical" evidence="7">
    <location>
        <begin position="90"/>
        <end position="110"/>
    </location>
</feature>
<dbReference type="PROSITE" id="PS00216">
    <property type="entry name" value="SUGAR_TRANSPORT_1"/>
    <property type="match status" value="1"/>
</dbReference>
<dbReference type="PANTHER" id="PTHR42718:SF46">
    <property type="entry name" value="BLR6921 PROTEIN"/>
    <property type="match status" value="1"/>
</dbReference>
<keyword evidence="3" id="KW-1003">Cell membrane</keyword>
<dbReference type="InterPro" id="IPR036259">
    <property type="entry name" value="MFS_trans_sf"/>
</dbReference>
<feature type="transmembrane region" description="Helical" evidence="7">
    <location>
        <begin position="180"/>
        <end position="198"/>
    </location>
</feature>
<feature type="transmembrane region" description="Helical" evidence="7">
    <location>
        <begin position="21"/>
        <end position="41"/>
    </location>
</feature>
<keyword evidence="6 7" id="KW-0472">Membrane</keyword>
<feature type="transmembrane region" description="Helical" evidence="7">
    <location>
        <begin position="151"/>
        <end position="174"/>
    </location>
</feature>
<keyword evidence="5 7" id="KW-1133">Transmembrane helix</keyword>
<evidence type="ECO:0000313" key="9">
    <source>
        <dbReference type="EMBL" id="NYE16828.1"/>
    </source>
</evidence>
<comment type="caution">
    <text evidence="9">The sequence shown here is derived from an EMBL/GenBank/DDBJ whole genome shotgun (WGS) entry which is preliminary data.</text>
</comment>
<sequence>MTAITARTASGPSAGAPNRRWAALVVIAVAQLMIALDATIVNIALPTAQHALGFGDADRQWVITAYTLPFAGLLLLGGRIADLVGRRRSFLAGLAGFAIASMIAGAAPGFEVLVVGRALQGAFAALLAPTALSLLAVTFTEPKERAKAFGVYGAVASSGAAAGLLLGGGLTQYADWRWCLYVNVAIAAAASVAGRIVLPAPPSFPGSRLDWISAVLVTGGLAAVVYGAGEAAPHGWDAWQTTAPMGIGALALALFVVRQATHGAPLLPLRILADRNRAGAYVAVATAVVGAFGVFLTLTYYLQVVAHFSPMRTGLAFLPMAVANSASGYLVGARLTGRVPARLLIAGGLLIAAAGLAVLTRLDAGSGYATAVVPVEVLLGIGMGAAFPPAFSLATAGVSPREAGVAAAVVNAASQMGGSIGTAVVNTVAIGATAGYLREHGPDGSRVSALVHGYTTAATVSALALTTVAVLVMLLIRTPAPSDTTTEHSSR</sequence>
<accession>A0A7Y9GHW2</accession>
<dbReference type="GO" id="GO:0022857">
    <property type="term" value="F:transmembrane transporter activity"/>
    <property type="evidence" value="ECO:0007669"/>
    <property type="project" value="InterPro"/>
</dbReference>
<feature type="transmembrane region" description="Helical" evidence="7">
    <location>
        <begin position="210"/>
        <end position="229"/>
    </location>
</feature>
<feature type="transmembrane region" description="Helical" evidence="7">
    <location>
        <begin position="314"/>
        <end position="331"/>
    </location>
</feature>
<feature type="transmembrane region" description="Helical" evidence="7">
    <location>
        <begin position="454"/>
        <end position="476"/>
    </location>
</feature>
<evidence type="ECO:0000259" key="8">
    <source>
        <dbReference type="PROSITE" id="PS50850"/>
    </source>
</evidence>
<proteinExistence type="predicted"/>
<name>A0A7Y9GHW2_9ACTN</name>
<dbReference type="PROSITE" id="PS50850">
    <property type="entry name" value="MFS"/>
    <property type="match status" value="1"/>
</dbReference>
<organism evidence="9 10">
    <name type="scientific">Actinomadura citrea</name>
    <dbReference type="NCBI Taxonomy" id="46158"/>
    <lineage>
        <taxon>Bacteria</taxon>
        <taxon>Bacillati</taxon>
        <taxon>Actinomycetota</taxon>
        <taxon>Actinomycetes</taxon>
        <taxon>Streptosporangiales</taxon>
        <taxon>Thermomonosporaceae</taxon>
        <taxon>Actinomadura</taxon>
    </lineage>
</organism>
<evidence type="ECO:0000313" key="10">
    <source>
        <dbReference type="Proteomes" id="UP000591272"/>
    </source>
</evidence>
<feature type="transmembrane region" description="Helical" evidence="7">
    <location>
        <begin position="61"/>
        <end position="78"/>
    </location>
</feature>
<feature type="transmembrane region" description="Helical" evidence="7">
    <location>
        <begin position="368"/>
        <end position="391"/>
    </location>
</feature>